<dbReference type="EMBL" id="BPPX01000043">
    <property type="protein sequence ID" value="GJC89631.1"/>
    <property type="molecule type" value="Genomic_DNA"/>
</dbReference>
<organism evidence="1 2">
    <name type="scientific">Colletotrichum liriopes</name>
    <dbReference type="NCBI Taxonomy" id="708192"/>
    <lineage>
        <taxon>Eukaryota</taxon>
        <taxon>Fungi</taxon>
        <taxon>Dikarya</taxon>
        <taxon>Ascomycota</taxon>
        <taxon>Pezizomycotina</taxon>
        <taxon>Sordariomycetes</taxon>
        <taxon>Hypocreomycetidae</taxon>
        <taxon>Glomerellales</taxon>
        <taxon>Glomerellaceae</taxon>
        <taxon>Colletotrichum</taxon>
        <taxon>Colletotrichum spaethianum species complex</taxon>
    </lineage>
</organism>
<keyword evidence="2" id="KW-1185">Reference proteome</keyword>
<name>A0AA37H0C2_9PEZI</name>
<evidence type="ECO:0000313" key="2">
    <source>
        <dbReference type="Proteomes" id="UP001055172"/>
    </source>
</evidence>
<accession>A0AA37H0C2</accession>
<gene>
    <name evidence="1" type="ORF">ColLi_12469</name>
</gene>
<protein>
    <submittedName>
        <fullName evidence="1">Uncharacterized protein</fullName>
    </submittedName>
</protein>
<proteinExistence type="predicted"/>
<dbReference type="Proteomes" id="UP001055172">
    <property type="component" value="Unassembled WGS sequence"/>
</dbReference>
<comment type="caution">
    <text evidence="1">The sequence shown here is derived from an EMBL/GenBank/DDBJ whole genome shotgun (WGS) entry which is preliminary data.</text>
</comment>
<evidence type="ECO:0000313" key="1">
    <source>
        <dbReference type="EMBL" id="GJC89631.1"/>
    </source>
</evidence>
<reference evidence="1 2" key="1">
    <citation type="submission" date="2021-07" db="EMBL/GenBank/DDBJ databases">
        <title>Genome data of Colletotrichum spaethianum.</title>
        <authorList>
            <person name="Utami Y.D."/>
            <person name="Hiruma K."/>
        </authorList>
    </citation>
    <scope>NUCLEOTIDE SEQUENCE [LARGE SCALE GENOMIC DNA]</scope>
    <source>
        <strain evidence="1 2">MAFF 242679</strain>
    </source>
</reference>
<dbReference type="AlphaFoldDB" id="A0AA37H0C2"/>
<sequence>MADQLTSIGVEFSTPEMKRIFYTLEPGVKARDWALGRISNPGATTSIPDRAYNAFWYPWQKLKGENTILGTRTPGKYKEDDGQLLIKDPNELIHPSVRIRYLYDGLSLDDKEWVQASEERKTPQLEDPYPKNPIASTYETLSGKVSSVHGGHTVDIESHKDHTLVVHQMPFEADLYPLEQTNNSWFWTQGTTDGKRTLPEERIGMWERLFIHINHQMVQRQREEKTAREALNVNKPQRRTLRQRLSDRVNSVKAAAGRTLSRTIGKFLGSSAKHKPLDYPAKFGYHDFVSWQRGDVTKPRRRNRRENTGVGA</sequence>